<evidence type="ECO:0000256" key="1">
    <source>
        <dbReference type="ARBA" id="ARBA00022676"/>
    </source>
</evidence>
<dbReference type="Gene3D" id="3.40.50.2000">
    <property type="entry name" value="Glycogen Phosphorylase B"/>
    <property type="match status" value="1"/>
</dbReference>
<dbReference type="SUPFAM" id="SSF53448">
    <property type="entry name" value="Nucleotide-diphospho-sugar transferases"/>
    <property type="match status" value="1"/>
</dbReference>
<gene>
    <name evidence="4" type="ORF">BN11_1520010</name>
</gene>
<dbReference type="Proteomes" id="UP000035763">
    <property type="component" value="Unassembled WGS sequence"/>
</dbReference>
<dbReference type="AlphaFoldDB" id="W6JTV9"/>
<keyword evidence="5" id="KW-1185">Reference proteome</keyword>
<dbReference type="Pfam" id="PF00535">
    <property type="entry name" value="Glycos_transf_2"/>
    <property type="match status" value="1"/>
</dbReference>
<name>W6JTV9_9MICO</name>
<evidence type="ECO:0000256" key="2">
    <source>
        <dbReference type="ARBA" id="ARBA00022679"/>
    </source>
</evidence>
<organism evidence="4 5">
    <name type="scientific">Nostocoides australiense Ben110</name>
    <dbReference type="NCBI Taxonomy" id="1193182"/>
    <lineage>
        <taxon>Bacteria</taxon>
        <taxon>Bacillati</taxon>
        <taxon>Actinomycetota</taxon>
        <taxon>Actinomycetes</taxon>
        <taxon>Micrococcales</taxon>
        <taxon>Intrasporangiaceae</taxon>
        <taxon>Nostocoides</taxon>
    </lineage>
</organism>
<dbReference type="PANTHER" id="PTHR22916">
    <property type="entry name" value="GLYCOSYLTRANSFERASE"/>
    <property type="match status" value="1"/>
</dbReference>
<dbReference type="PANTHER" id="PTHR22916:SF51">
    <property type="entry name" value="GLYCOSYLTRANSFERASE EPSH-RELATED"/>
    <property type="match status" value="1"/>
</dbReference>
<evidence type="ECO:0000313" key="4">
    <source>
        <dbReference type="EMBL" id="CCH72297.1"/>
    </source>
</evidence>
<feature type="domain" description="Glycosyltransferase 2-like" evidence="3">
    <location>
        <begin position="5"/>
        <end position="132"/>
    </location>
</feature>
<protein>
    <recommendedName>
        <fullName evidence="3">Glycosyltransferase 2-like domain-containing protein</fullName>
    </recommendedName>
</protein>
<dbReference type="GO" id="GO:0016757">
    <property type="term" value="F:glycosyltransferase activity"/>
    <property type="evidence" value="ECO:0007669"/>
    <property type="project" value="UniProtKB-KW"/>
</dbReference>
<dbReference type="OrthoDB" id="8549922at2"/>
<dbReference type="InterPro" id="IPR001173">
    <property type="entry name" value="Glyco_trans_2-like"/>
</dbReference>
<dbReference type="CDD" id="cd00761">
    <property type="entry name" value="Glyco_tranf_GTA_type"/>
    <property type="match status" value="1"/>
</dbReference>
<dbReference type="EMBL" id="CAJA01000060">
    <property type="protein sequence ID" value="CCH72297.1"/>
    <property type="molecule type" value="Genomic_DNA"/>
</dbReference>
<dbReference type="Gene3D" id="3.90.550.10">
    <property type="entry name" value="Spore Coat Polysaccharide Biosynthesis Protein SpsA, Chain A"/>
    <property type="match status" value="1"/>
</dbReference>
<proteinExistence type="predicted"/>
<accession>W6JTV9</accession>
<comment type="caution">
    <text evidence="4">The sequence shown here is derived from an EMBL/GenBank/DDBJ whole genome shotgun (WGS) entry which is preliminary data.</text>
</comment>
<sequence length="667" mass="72537">MRLVSVVVPIHDVEAELPRCVDSILAQTYADLQVILVDDGSPDGSGGLCDAYAAADPRVEVIHQDNAGLSGARNAGLDRVRGFYVTFVDGDDWLDHSFVETLVGLAEQQDTQIAVCRFARITSDPAGGTHSGPPEVRCLTGDQALTEHFGDLHTLWTITPAKLYRTSLWEGMQFPDGRIHEDEFTTFRVLHRASRVTVTSAVLYNYLQRPGSLTGGPATVISRRHSADAAAAQLDYVRGCRPDLVGPAAGRLVRKQLALHRALVAAADPNAEGVLHELRATADLLKRHPSHAAVAVAAQAYARFPAPVATAMKAYAAAQPRARARAIRSRKTRQRRLRVLVSSGWLGGAGGAERALHSVLAALADDDVDVVVRRRLDGPLAVVPDRVRVHDYADWRWWAAGYDIGAKGWLIQRVLNPVRSRLLGRRYDVLLRSLSGPALESAARSRVSLIVPSGERLTPDVAGRYSFVAMQAPDNIHLAAGARTVLLPPPLLPLPTARRPRQALPSAYLLTVFNPYGAVKGLDDLLTVVDAAPLPIVWCHSQRTLDFDLPGSLVGHANLLHVDDPEPGELRHLYENCAAYVSFSRSEGFGWSIADALRYAPAVVARNIGVLTYEESRECPVKIVDGFDEVDWAWIGAQARPDSPRELSWLSPGAFRRRLADLTGAAP</sequence>
<reference evidence="4 5" key="1">
    <citation type="journal article" date="2013" name="ISME J.">
        <title>A metabolic model for members of the genus Tetrasphaera involved in enhanced biological phosphorus removal.</title>
        <authorList>
            <person name="Kristiansen R."/>
            <person name="Nguyen H.T.T."/>
            <person name="Saunders A.M."/>
            <person name="Nielsen J.L."/>
            <person name="Wimmer R."/>
            <person name="Le V.Q."/>
            <person name="McIlroy S.J."/>
            <person name="Petrovski S."/>
            <person name="Seviour R.J."/>
            <person name="Calteau A."/>
            <person name="Nielsen K.L."/>
            <person name="Nielsen P.H."/>
        </authorList>
    </citation>
    <scope>NUCLEOTIDE SEQUENCE [LARGE SCALE GENOMIC DNA]</scope>
    <source>
        <strain evidence="4 5">Ben110</strain>
    </source>
</reference>
<dbReference type="STRING" id="1193182.BN11_1520010"/>
<keyword evidence="2" id="KW-0808">Transferase</keyword>
<keyword evidence="1" id="KW-0328">Glycosyltransferase</keyword>
<dbReference type="InterPro" id="IPR029044">
    <property type="entry name" value="Nucleotide-diphossugar_trans"/>
</dbReference>
<evidence type="ECO:0000259" key="3">
    <source>
        <dbReference type="Pfam" id="PF00535"/>
    </source>
</evidence>
<evidence type="ECO:0000313" key="5">
    <source>
        <dbReference type="Proteomes" id="UP000035763"/>
    </source>
</evidence>
<dbReference type="SUPFAM" id="SSF53756">
    <property type="entry name" value="UDP-Glycosyltransferase/glycogen phosphorylase"/>
    <property type="match status" value="1"/>
</dbReference>